<dbReference type="Gene3D" id="3.40.50.300">
    <property type="entry name" value="P-loop containing nucleotide triphosphate hydrolases"/>
    <property type="match status" value="1"/>
</dbReference>
<dbReference type="GO" id="GO:0005739">
    <property type="term" value="C:mitochondrion"/>
    <property type="evidence" value="ECO:0007669"/>
    <property type="project" value="TreeGrafter"/>
</dbReference>
<evidence type="ECO:0000256" key="1">
    <source>
        <dbReference type="ARBA" id="ARBA00006271"/>
    </source>
</evidence>
<dbReference type="GO" id="GO:0005524">
    <property type="term" value="F:ATP binding"/>
    <property type="evidence" value="ECO:0007669"/>
    <property type="project" value="UniProtKB-KW"/>
</dbReference>
<evidence type="ECO:0000256" key="6">
    <source>
        <dbReference type="ARBA" id="ARBA00023204"/>
    </source>
</evidence>
<sequence length="970" mass="109334">MQAPLRPMSKVLRKNRRQNSDLERFTMITRRVAIPRNHLIIGNNLAIHPCLNRRRLSQEAIKTKPTRVTRRFEELPTKSSQGKSLDPLVPSIDARRSKVKTPSKRGIDPSNDPQPIESIGILADCSPTAFSKLPEPLKTGSSRKSRATKKSVADCDLARFDRFVTVGVPPSQNPSMYERKIARFILDSRLKFPDAILLTCVGSFYEAYFDQAIEVAQLLNIKQAKYQFSGQSYPFSGFPTSSLQKHLKTLVHEHKRSVAIAEQVEISKDCLERRIVRILTPGTITDEDLIDNIDSHNYLLAIQGTELAWLDVSTGSYFRASCDENELLDYIYRISPKEILVSESRNFVIPSSSKVFKLSILLTQLKSSDNLTPEEMISNYVEQDLLLTPQFRFDSSHLNFSRHLKLDSDALDGLEILMSQNGKSSSCSLLSTVSRTITKPGKRLLRDRLTLSTPSALLNEIEMRLDFVQTLVLDQFWREELQDKLYHIKNIDYIRLLQRFNLKQASVNDLLLLVKSRLGDIPDLEQRILKVFNSPTYVNEPSDQSLTGHTANEECKDLFTLNPWTIRSDYSEQLVSLHRDLETVLESGRVLQNEYQNLLGSGDSRLQVVPKFGAILSIPKSRRQRKDWKDILEKQIKGQKLIENGTRILAFTPEWTTLYAKIESLKEKIHYAERDILHELFDEVISGHIFLKRAFENLSELDVFQSFATFAVETGCVRPIVTLEKSSVIYEGRHPIAEQALVSSINGVFQPNSLTMKSGDGLFQIITGPNNGGKSTFLRQVALAHVLAQAGSFVPAKTAVLGLVTRIFTRFGSHDNLVQGKGTFLVEMEETAKILKNATETSLVVMDEVGRGTGDEDGLPIAYGVVKYLLEKIKCRTLFATHLHELGPLLIEGKAHNTNMDPYLKVDPLGFFCTGSTTLDANGRTVLHFPHRVLRGLNSDSRGIDIAQVAGLPLEVIKKAIRVKKTLMAY</sequence>
<accession>A0A9Q3DPE2</accession>
<dbReference type="PANTHER" id="PTHR11361">
    <property type="entry name" value="DNA MISMATCH REPAIR PROTEIN MUTS FAMILY MEMBER"/>
    <property type="match status" value="1"/>
</dbReference>
<dbReference type="InterPro" id="IPR045076">
    <property type="entry name" value="MutS"/>
</dbReference>
<protein>
    <recommendedName>
        <fullName evidence="8">DNA mismatch repair proteins mutS family domain-containing protein</fullName>
    </recommendedName>
</protein>
<dbReference type="NCBIfam" id="NF003810">
    <property type="entry name" value="PRK05399.1"/>
    <property type="match status" value="1"/>
</dbReference>
<evidence type="ECO:0000313" key="9">
    <source>
        <dbReference type="EMBL" id="MBW0506879.1"/>
    </source>
</evidence>
<dbReference type="SUPFAM" id="SSF52540">
    <property type="entry name" value="P-loop containing nucleoside triphosphate hydrolases"/>
    <property type="match status" value="1"/>
</dbReference>
<comment type="similarity">
    <text evidence="1">Belongs to the DNA mismatch repair MutS family.</text>
</comment>
<dbReference type="AlphaFoldDB" id="A0A9Q3DPE2"/>
<evidence type="ECO:0000256" key="4">
    <source>
        <dbReference type="ARBA" id="ARBA00022840"/>
    </source>
</evidence>
<dbReference type="SMART" id="SM00534">
    <property type="entry name" value="MUTSac"/>
    <property type="match status" value="1"/>
</dbReference>
<keyword evidence="3" id="KW-0227">DNA damage</keyword>
<dbReference type="Proteomes" id="UP000765509">
    <property type="component" value="Unassembled WGS sequence"/>
</dbReference>
<evidence type="ECO:0000256" key="3">
    <source>
        <dbReference type="ARBA" id="ARBA00022763"/>
    </source>
</evidence>
<dbReference type="OrthoDB" id="2505374at2759"/>
<dbReference type="Pfam" id="PF01624">
    <property type="entry name" value="MutS_I"/>
    <property type="match status" value="1"/>
</dbReference>
<feature type="domain" description="DNA mismatch repair proteins mutS family" evidence="8">
    <location>
        <begin position="842"/>
        <end position="858"/>
    </location>
</feature>
<feature type="region of interest" description="Disordered" evidence="7">
    <location>
        <begin position="67"/>
        <end position="115"/>
    </location>
</feature>
<dbReference type="Gene3D" id="3.40.1170.10">
    <property type="entry name" value="DNA repair protein MutS, domain I"/>
    <property type="match status" value="1"/>
</dbReference>
<dbReference type="InterPro" id="IPR016151">
    <property type="entry name" value="DNA_mismatch_repair_MutS_N"/>
</dbReference>
<dbReference type="GO" id="GO:0043504">
    <property type="term" value="P:mitochondrial DNA repair"/>
    <property type="evidence" value="ECO:0007669"/>
    <property type="project" value="TreeGrafter"/>
</dbReference>
<reference evidence="9" key="1">
    <citation type="submission" date="2021-03" db="EMBL/GenBank/DDBJ databases">
        <title>Draft genome sequence of rust myrtle Austropuccinia psidii MF-1, a brazilian biotype.</title>
        <authorList>
            <person name="Quecine M.C."/>
            <person name="Pachon D.M.R."/>
            <person name="Bonatelli M.L."/>
            <person name="Correr F.H."/>
            <person name="Franceschini L.M."/>
            <person name="Leite T.F."/>
            <person name="Margarido G.R.A."/>
            <person name="Almeida C.A."/>
            <person name="Ferrarezi J.A."/>
            <person name="Labate C.A."/>
        </authorList>
    </citation>
    <scope>NUCLEOTIDE SEQUENCE</scope>
    <source>
        <strain evidence="9">MF-1</strain>
    </source>
</reference>
<dbReference type="InterPro" id="IPR000432">
    <property type="entry name" value="DNA_mismatch_repair_MutS_C"/>
</dbReference>
<keyword evidence="4" id="KW-0067">ATP-binding</keyword>
<dbReference type="GO" id="GO:0030983">
    <property type="term" value="F:mismatched DNA binding"/>
    <property type="evidence" value="ECO:0007669"/>
    <property type="project" value="InterPro"/>
</dbReference>
<keyword evidence="5" id="KW-0238">DNA-binding</keyword>
<keyword evidence="10" id="KW-1185">Reference proteome</keyword>
<dbReference type="Pfam" id="PF05192">
    <property type="entry name" value="MutS_III"/>
    <property type="match status" value="1"/>
</dbReference>
<evidence type="ECO:0000256" key="7">
    <source>
        <dbReference type="SAM" id="MobiDB-lite"/>
    </source>
</evidence>
<keyword evidence="2" id="KW-0547">Nucleotide-binding</keyword>
<dbReference type="GO" id="GO:0006298">
    <property type="term" value="P:mismatch repair"/>
    <property type="evidence" value="ECO:0007669"/>
    <property type="project" value="InterPro"/>
</dbReference>
<keyword evidence="6" id="KW-0234">DNA repair</keyword>
<dbReference type="InterPro" id="IPR007695">
    <property type="entry name" value="DNA_mismatch_repair_MutS-lik_N"/>
</dbReference>
<gene>
    <name evidence="9" type="ORF">O181_046594</name>
</gene>
<organism evidence="9 10">
    <name type="scientific">Austropuccinia psidii MF-1</name>
    <dbReference type="NCBI Taxonomy" id="1389203"/>
    <lineage>
        <taxon>Eukaryota</taxon>
        <taxon>Fungi</taxon>
        <taxon>Dikarya</taxon>
        <taxon>Basidiomycota</taxon>
        <taxon>Pucciniomycotina</taxon>
        <taxon>Pucciniomycetes</taxon>
        <taxon>Pucciniales</taxon>
        <taxon>Sphaerophragmiaceae</taxon>
        <taxon>Austropuccinia</taxon>
    </lineage>
</organism>
<evidence type="ECO:0000259" key="8">
    <source>
        <dbReference type="PROSITE" id="PS00486"/>
    </source>
</evidence>
<dbReference type="GO" id="GO:0005634">
    <property type="term" value="C:nucleus"/>
    <property type="evidence" value="ECO:0007669"/>
    <property type="project" value="TreeGrafter"/>
</dbReference>
<dbReference type="PANTHER" id="PTHR11361:SF34">
    <property type="entry name" value="DNA MISMATCH REPAIR PROTEIN MSH1, MITOCHONDRIAL"/>
    <property type="match status" value="1"/>
</dbReference>
<dbReference type="InterPro" id="IPR027417">
    <property type="entry name" value="P-loop_NTPase"/>
</dbReference>
<dbReference type="InterPro" id="IPR036678">
    <property type="entry name" value="MutS_con_dom_sf"/>
</dbReference>
<comment type="caution">
    <text evidence="9">The sequence shown here is derived from an EMBL/GenBank/DDBJ whole genome shotgun (WGS) entry which is preliminary data.</text>
</comment>
<evidence type="ECO:0000256" key="5">
    <source>
        <dbReference type="ARBA" id="ARBA00023125"/>
    </source>
</evidence>
<name>A0A9Q3DPE2_9BASI</name>
<dbReference type="InterPro" id="IPR007696">
    <property type="entry name" value="DNA_mismatch_repair_MutS_core"/>
</dbReference>
<dbReference type="GO" id="GO:0140664">
    <property type="term" value="F:ATP-dependent DNA damage sensor activity"/>
    <property type="evidence" value="ECO:0007669"/>
    <property type="project" value="InterPro"/>
</dbReference>
<evidence type="ECO:0000313" key="10">
    <source>
        <dbReference type="Proteomes" id="UP000765509"/>
    </source>
</evidence>
<dbReference type="PROSITE" id="PS00486">
    <property type="entry name" value="DNA_MISMATCH_REPAIR_2"/>
    <property type="match status" value="1"/>
</dbReference>
<dbReference type="Pfam" id="PF00488">
    <property type="entry name" value="MutS_V"/>
    <property type="match status" value="1"/>
</dbReference>
<dbReference type="Gene3D" id="1.10.1420.10">
    <property type="match status" value="2"/>
</dbReference>
<dbReference type="SUPFAM" id="SSF53150">
    <property type="entry name" value="DNA repair protein MutS, domain II"/>
    <property type="match status" value="1"/>
</dbReference>
<dbReference type="InterPro" id="IPR036187">
    <property type="entry name" value="DNA_mismatch_repair_MutS_sf"/>
</dbReference>
<dbReference type="SUPFAM" id="SSF48334">
    <property type="entry name" value="DNA repair protein MutS, domain III"/>
    <property type="match status" value="1"/>
</dbReference>
<evidence type="ECO:0000256" key="2">
    <source>
        <dbReference type="ARBA" id="ARBA00022741"/>
    </source>
</evidence>
<dbReference type="SMART" id="SM00533">
    <property type="entry name" value="MUTSd"/>
    <property type="match status" value="1"/>
</dbReference>
<proteinExistence type="inferred from homology"/>
<dbReference type="EMBL" id="AVOT02019376">
    <property type="protein sequence ID" value="MBW0506879.1"/>
    <property type="molecule type" value="Genomic_DNA"/>
</dbReference>
<dbReference type="SUPFAM" id="SSF55271">
    <property type="entry name" value="DNA repair protein MutS, domain I"/>
    <property type="match status" value="1"/>
</dbReference>